<protein>
    <submittedName>
        <fullName evidence="1">Uncharacterized protein</fullName>
    </submittedName>
</protein>
<evidence type="ECO:0000313" key="1">
    <source>
        <dbReference type="EMBL" id="KAH8003633.1"/>
    </source>
</evidence>
<sequence length="736" mass="80694">MATTTRVELRRLAQEAEALAGVVRGSLGPRGGQALLTRPTGEALLSRDGQRVLETLNVASPTARMMIACISTHCNLIGDGAKTFIILLSALLQGLETLIERDSSVFCEHVHGREKQKGKCYGLNQVSRFLVTFQTHILDFIMTQDLGRHFTSVFSADDVDINRSTVESVLEAYFCGKVGNNWQKFLSQLSCDFYYKATAGKNTTEVLHFVDECFAELHIAVMGLPVSCSRILEGLVLQRDFAVYCPSEGEKRILIVTEPIHAALSDLSVETVITGEPQYQASELWIAKRTETIIRHMQHNNIKVLLSSVKQQEVVHYCAQRCGISTVECLSQEEISLICSITRISPFRPSQDNIHTAITEAAFAKFCQPLHLGGKRCIHINLTGTHAFHPHCVILCGPVRGVTEQHACAFYGAFKMLRQMFTVVHLTECHEPKSESQNSLNSQWGCAEQHQFMEGPTDSDNIQANDKQLIPCGVEMEKCSVVPTPVGAKQLAGSQTDACKSSCVTPPCADLEHNIMYSVLSVSQNGVVDLQKLSLQYNHPDKTGACENELSENQCVHATVEESASCRHALMQLQANKDSYTGPNCGVSVKDGGNKKSCIQGNTSFSIKAGDVVPAGGIFEILLHYYLSCYAKQCQSTSVSILCSLIADALLSIPKTLCKTLGKNAFARVYLEVIGALKNKRQPLLTSQQSLESVSCKYHLMASVLQCAARLLNIDLIVSIKQLPQKAVGSDSEDDQ</sequence>
<keyword evidence="2" id="KW-1185">Reference proteome</keyword>
<name>A0ACB8FEZ4_9SAUR</name>
<accession>A0ACB8FEZ4</accession>
<comment type="caution">
    <text evidence="1">The sequence shown here is derived from an EMBL/GenBank/DDBJ whole genome shotgun (WGS) entry which is preliminary data.</text>
</comment>
<dbReference type="EMBL" id="CM037622">
    <property type="protein sequence ID" value="KAH8003633.1"/>
    <property type="molecule type" value="Genomic_DNA"/>
</dbReference>
<gene>
    <name evidence="1" type="ORF">K3G42_021936</name>
</gene>
<organism evidence="1 2">
    <name type="scientific">Sphaerodactylus townsendi</name>
    <dbReference type="NCBI Taxonomy" id="933632"/>
    <lineage>
        <taxon>Eukaryota</taxon>
        <taxon>Metazoa</taxon>
        <taxon>Chordata</taxon>
        <taxon>Craniata</taxon>
        <taxon>Vertebrata</taxon>
        <taxon>Euteleostomi</taxon>
        <taxon>Lepidosauria</taxon>
        <taxon>Squamata</taxon>
        <taxon>Bifurcata</taxon>
        <taxon>Gekkota</taxon>
        <taxon>Sphaerodactylidae</taxon>
        <taxon>Sphaerodactylus</taxon>
    </lineage>
</organism>
<evidence type="ECO:0000313" key="2">
    <source>
        <dbReference type="Proteomes" id="UP000827872"/>
    </source>
</evidence>
<reference evidence="1" key="1">
    <citation type="submission" date="2021-08" db="EMBL/GenBank/DDBJ databases">
        <title>The first chromosome-level gecko genome reveals the dynamic sex chromosomes of Neotropical dwarf geckos (Sphaerodactylidae: Sphaerodactylus).</title>
        <authorList>
            <person name="Pinto B.J."/>
            <person name="Keating S.E."/>
            <person name="Gamble T."/>
        </authorList>
    </citation>
    <scope>NUCLEOTIDE SEQUENCE</scope>
    <source>
        <strain evidence="1">TG3544</strain>
    </source>
</reference>
<dbReference type="Proteomes" id="UP000827872">
    <property type="component" value="Linkage Group LG09"/>
</dbReference>
<proteinExistence type="predicted"/>